<keyword evidence="6 9" id="KW-1133">Transmembrane helix</keyword>
<evidence type="ECO:0000256" key="4">
    <source>
        <dbReference type="ARBA" id="ARBA00022618"/>
    </source>
</evidence>
<dbReference type="Pfam" id="PF08478">
    <property type="entry name" value="POTRA_1"/>
    <property type="match status" value="1"/>
</dbReference>
<evidence type="ECO:0000256" key="3">
    <source>
        <dbReference type="ARBA" id="ARBA00022519"/>
    </source>
</evidence>
<keyword evidence="4 9" id="KW-0132">Cell division</keyword>
<dbReference type="PROSITE" id="PS51779">
    <property type="entry name" value="POTRA"/>
    <property type="match status" value="1"/>
</dbReference>
<dbReference type="HAMAP" id="MF_00911">
    <property type="entry name" value="FtsQ_subfam"/>
    <property type="match status" value="1"/>
</dbReference>
<comment type="subunit">
    <text evidence="9">Part of a complex composed of FtsB, FtsL and FtsQ.</text>
</comment>
<evidence type="ECO:0000256" key="9">
    <source>
        <dbReference type="HAMAP-Rule" id="MF_00911"/>
    </source>
</evidence>
<gene>
    <name evidence="9 11" type="primary">ftsQ</name>
    <name evidence="11" type="ORF">HC248_02813</name>
</gene>
<feature type="domain" description="POTRA" evidence="10">
    <location>
        <begin position="47"/>
        <end position="116"/>
    </location>
</feature>
<evidence type="ECO:0000313" key="12">
    <source>
        <dbReference type="Proteomes" id="UP000502041"/>
    </source>
</evidence>
<dbReference type="AlphaFoldDB" id="A0A6H2HD22"/>
<dbReference type="Proteomes" id="UP000502041">
    <property type="component" value="Chromosome"/>
</dbReference>
<evidence type="ECO:0000256" key="8">
    <source>
        <dbReference type="ARBA" id="ARBA00023306"/>
    </source>
</evidence>
<proteinExistence type="inferred from homology"/>
<evidence type="ECO:0000256" key="7">
    <source>
        <dbReference type="ARBA" id="ARBA00023136"/>
    </source>
</evidence>
<evidence type="ECO:0000259" key="10">
    <source>
        <dbReference type="PROSITE" id="PS51779"/>
    </source>
</evidence>
<dbReference type="InterPro" id="IPR005548">
    <property type="entry name" value="Cell_div_FtsQ/DivIB_C"/>
</dbReference>
<dbReference type="EMBL" id="CP051461">
    <property type="protein sequence ID" value="QJC57484.1"/>
    <property type="molecule type" value="Genomic_DNA"/>
</dbReference>
<keyword evidence="12" id="KW-1185">Reference proteome</keyword>
<comment type="function">
    <text evidence="9">Essential cell division protein. May link together the upstream cell division proteins, which are predominantly cytoplasmic, with the downstream cell division proteins, which are predominantly periplasmic. May control correct divisome assembly.</text>
</comment>
<keyword evidence="3 9" id="KW-0997">Cell inner membrane</keyword>
<evidence type="ECO:0000256" key="5">
    <source>
        <dbReference type="ARBA" id="ARBA00022692"/>
    </source>
</evidence>
<dbReference type="Pfam" id="PF03799">
    <property type="entry name" value="FtsQ_DivIB_C"/>
    <property type="match status" value="1"/>
</dbReference>
<dbReference type="Gene3D" id="3.40.50.11690">
    <property type="entry name" value="Cell division protein FtsQ/DivIB"/>
    <property type="match status" value="1"/>
</dbReference>
<dbReference type="KEGG" id="pvac:HC248_02813"/>
<dbReference type="InterPro" id="IPR026579">
    <property type="entry name" value="FtsQ"/>
</dbReference>
<keyword evidence="5 9" id="KW-0812">Transmembrane</keyword>
<dbReference type="InterPro" id="IPR013685">
    <property type="entry name" value="POTRA_FtsQ_type"/>
</dbReference>
<protein>
    <recommendedName>
        <fullName evidence="9">Cell division protein FtsQ</fullName>
    </recommendedName>
</protein>
<dbReference type="Gene3D" id="3.10.20.310">
    <property type="entry name" value="membrane protein fhac"/>
    <property type="match status" value="1"/>
</dbReference>
<keyword evidence="8 9" id="KW-0131">Cell cycle</keyword>
<feature type="transmembrane region" description="Helical" evidence="9">
    <location>
        <begin position="20"/>
        <end position="42"/>
    </location>
</feature>
<dbReference type="InterPro" id="IPR045335">
    <property type="entry name" value="FtsQ_C_sf"/>
</dbReference>
<keyword evidence="7 9" id="KW-0472">Membrane</keyword>
<dbReference type="GO" id="GO:0005886">
    <property type="term" value="C:plasma membrane"/>
    <property type="evidence" value="ECO:0007669"/>
    <property type="project" value="UniProtKB-SubCell"/>
</dbReference>
<dbReference type="PANTHER" id="PTHR35851:SF1">
    <property type="entry name" value="CELL DIVISION PROTEIN FTSQ"/>
    <property type="match status" value="1"/>
</dbReference>
<evidence type="ECO:0000256" key="2">
    <source>
        <dbReference type="ARBA" id="ARBA00022475"/>
    </source>
</evidence>
<evidence type="ECO:0000256" key="1">
    <source>
        <dbReference type="ARBA" id="ARBA00004370"/>
    </source>
</evidence>
<dbReference type="InterPro" id="IPR034746">
    <property type="entry name" value="POTRA"/>
</dbReference>
<reference evidence="11 12" key="1">
    <citation type="submission" date="2020-04" db="EMBL/GenBank/DDBJ databases">
        <title>Complete genome of a Psychrophilic, Marine, Gas Vacuolate Bacterium Polaromonas vacuolata KCTC 22033T.</title>
        <authorList>
            <person name="Hwang K."/>
            <person name="Kim K.M."/>
        </authorList>
    </citation>
    <scope>NUCLEOTIDE SEQUENCE [LARGE SCALE GENOMIC DNA]</scope>
    <source>
        <strain evidence="11 12">KCTC 22033</strain>
    </source>
</reference>
<organism evidence="11 12">
    <name type="scientific">Polaromonas vacuolata</name>
    <dbReference type="NCBI Taxonomy" id="37448"/>
    <lineage>
        <taxon>Bacteria</taxon>
        <taxon>Pseudomonadati</taxon>
        <taxon>Pseudomonadota</taxon>
        <taxon>Betaproteobacteria</taxon>
        <taxon>Burkholderiales</taxon>
        <taxon>Comamonadaceae</taxon>
        <taxon>Polaromonas</taxon>
    </lineage>
</organism>
<accession>A0A6H2HD22</accession>
<comment type="similarity">
    <text evidence="9">Belongs to the FtsQ/DivIB family. FtsQ subfamily.</text>
</comment>
<dbReference type="GO" id="GO:0043093">
    <property type="term" value="P:FtsZ-dependent cytokinesis"/>
    <property type="evidence" value="ECO:0007669"/>
    <property type="project" value="UniProtKB-UniRule"/>
</dbReference>
<dbReference type="GO" id="GO:0032153">
    <property type="term" value="C:cell division site"/>
    <property type="evidence" value="ECO:0007669"/>
    <property type="project" value="UniProtKB-UniRule"/>
</dbReference>
<dbReference type="RefSeq" id="WP_168922989.1">
    <property type="nucleotide sequence ID" value="NZ_CP051461.1"/>
</dbReference>
<evidence type="ECO:0000313" key="11">
    <source>
        <dbReference type="EMBL" id="QJC57484.1"/>
    </source>
</evidence>
<evidence type="ECO:0000256" key="6">
    <source>
        <dbReference type="ARBA" id="ARBA00022989"/>
    </source>
</evidence>
<dbReference type="PANTHER" id="PTHR35851">
    <property type="entry name" value="CELL DIVISION PROTEIN FTSQ"/>
    <property type="match status" value="1"/>
</dbReference>
<comment type="subcellular location">
    <subcellularLocation>
        <location evidence="9">Cell inner membrane</location>
        <topology evidence="9">Single-pass type II membrane protein</topology>
    </subcellularLocation>
    <subcellularLocation>
        <location evidence="1">Membrane</location>
    </subcellularLocation>
    <text evidence="9">Localizes to the division septum.</text>
</comment>
<keyword evidence="2 9" id="KW-1003">Cell membrane</keyword>
<sequence length="267" mass="29864">MTRRPPSPVLLPLDIRFMHLMTNGFGLAFAAMLLVLGGAWLMRQPLFNLSAISMQGDLEHNNAVTLRANVAAHLAGNFFTLDLTKTRAVFESVPWVRRAEVKRQFPNRLRVILQEHQALAYWGPEGQTRLVNSFGEVFDANQGDVELLDLPQLDGPVDQAKQVLQAWQRLSPLFEKIDAVIERLELTGQGRWRARLDSGALLELGQGPIDEIQTRVQRFTSTLAQVSARYGQDVESADLRYSNGYALKLKGVTTGYPGDKAVKKAKR</sequence>
<name>A0A6H2HD22_9BURK</name>
<dbReference type="GO" id="GO:0090529">
    <property type="term" value="P:cell septum assembly"/>
    <property type="evidence" value="ECO:0007669"/>
    <property type="project" value="InterPro"/>
</dbReference>